<reference evidence="2" key="1">
    <citation type="journal article" date="2020" name="Stud. Mycol.">
        <title>101 Dothideomycetes genomes: a test case for predicting lifestyles and emergence of pathogens.</title>
        <authorList>
            <person name="Haridas S."/>
            <person name="Albert R."/>
            <person name="Binder M."/>
            <person name="Bloem J."/>
            <person name="Labutti K."/>
            <person name="Salamov A."/>
            <person name="Andreopoulos B."/>
            <person name="Baker S."/>
            <person name="Barry K."/>
            <person name="Bills G."/>
            <person name="Bluhm B."/>
            <person name="Cannon C."/>
            <person name="Castanera R."/>
            <person name="Culley D."/>
            <person name="Daum C."/>
            <person name="Ezra D."/>
            <person name="Gonzalez J."/>
            <person name="Henrissat B."/>
            <person name="Kuo A."/>
            <person name="Liang C."/>
            <person name="Lipzen A."/>
            <person name="Lutzoni F."/>
            <person name="Magnuson J."/>
            <person name="Mondo S."/>
            <person name="Nolan M."/>
            <person name="Ohm R."/>
            <person name="Pangilinan J."/>
            <person name="Park H.-J."/>
            <person name="Ramirez L."/>
            <person name="Alfaro M."/>
            <person name="Sun H."/>
            <person name="Tritt A."/>
            <person name="Yoshinaga Y."/>
            <person name="Zwiers L.-H."/>
            <person name="Turgeon B."/>
            <person name="Goodwin S."/>
            <person name="Spatafora J."/>
            <person name="Crous P."/>
            <person name="Grigoriev I."/>
        </authorList>
    </citation>
    <scope>NUCLEOTIDE SEQUENCE</scope>
    <source>
        <strain evidence="2">CBS 121410</strain>
    </source>
</reference>
<accession>A0A9P4HWP5</accession>
<gene>
    <name evidence="2" type="ORF">K490DRAFT_57546</name>
</gene>
<comment type="caution">
    <text evidence="2">The sequence shown here is derived from an EMBL/GenBank/DDBJ whole genome shotgun (WGS) entry which is preliminary data.</text>
</comment>
<evidence type="ECO:0000313" key="2">
    <source>
        <dbReference type="EMBL" id="KAF2086630.1"/>
    </source>
</evidence>
<dbReference type="OrthoDB" id="6058203at2759"/>
<dbReference type="Proteomes" id="UP000799776">
    <property type="component" value="Unassembled WGS sequence"/>
</dbReference>
<feature type="domain" description="F-box" evidence="1">
    <location>
        <begin position="6"/>
        <end position="40"/>
    </location>
</feature>
<name>A0A9P4HWP5_9PEZI</name>
<dbReference type="EMBL" id="ML978723">
    <property type="protein sequence ID" value="KAF2086630.1"/>
    <property type="molecule type" value="Genomic_DNA"/>
</dbReference>
<dbReference type="InterPro" id="IPR036047">
    <property type="entry name" value="F-box-like_dom_sf"/>
</dbReference>
<organism evidence="2 3">
    <name type="scientific">Saccharata proteae CBS 121410</name>
    <dbReference type="NCBI Taxonomy" id="1314787"/>
    <lineage>
        <taxon>Eukaryota</taxon>
        <taxon>Fungi</taxon>
        <taxon>Dikarya</taxon>
        <taxon>Ascomycota</taxon>
        <taxon>Pezizomycotina</taxon>
        <taxon>Dothideomycetes</taxon>
        <taxon>Dothideomycetes incertae sedis</taxon>
        <taxon>Botryosphaeriales</taxon>
        <taxon>Saccharataceae</taxon>
        <taxon>Saccharata</taxon>
    </lineage>
</organism>
<dbReference type="InterPro" id="IPR001810">
    <property type="entry name" value="F-box_dom"/>
</dbReference>
<evidence type="ECO:0000259" key="1">
    <source>
        <dbReference type="Pfam" id="PF00646"/>
    </source>
</evidence>
<evidence type="ECO:0000313" key="3">
    <source>
        <dbReference type="Proteomes" id="UP000799776"/>
    </source>
</evidence>
<keyword evidence="3" id="KW-1185">Reference proteome</keyword>
<dbReference type="SUPFAM" id="SSF81383">
    <property type="entry name" value="F-box domain"/>
    <property type="match status" value="1"/>
</dbReference>
<sequence>MTVAGILDLPPELLCHILSFLDPPTFSVALRTSIRIRAHAREIRGLLQDKLERIPGRTQSLRMKSNDDLVDVFIRRAYKTLRHGVGLADTVKLVTSPGLIKVNESIFGSCTCPDQKDGTLIAAVGNDGTVRVSRPIDRRAILCAILHPQVPLPNNTGTNIRYHVEKVAFHNSPPFYPTPVGAEGPGCLGGISVLYRTEVIGDDRNPIVQAAKAVHHTTLKLVSWRLAFGMAYVDHISVIPIALDWAPTALAIAHDGRAVIVFRTYDNVRGHGWTALVHLQTPMPSSSGYTYESDPSSVKCLTEESLSAIHDDEPPPNSIKFLNHNIAQLYSPFWPTPRYTVQHVALRKMTNSAFPPGAPTNAATPFTVTTFGIPLGSYHEHYIHDTHRNRRYCLNTVLHLNICRPDLDEHKDSAGAYIFKAVHRPRNCTNADIVNTPATFDNHFVAKLVGLPVSHDPSTAHVLAVSPLRTRIAIATGARIQIWSLNPKAFLQKRRDASNRPRPDLAASLAAIHLQPQPTALLPPDQLTSDDDPAYLSNCGTEHYACWPRASIGPPRADAGNKVVGLLPVDLPSLGPVHSLEFVDEDRLWGWTGQGLARWKVADDCCKTERTRRLQWDFY</sequence>
<dbReference type="CDD" id="cd09917">
    <property type="entry name" value="F-box_SF"/>
    <property type="match status" value="1"/>
</dbReference>
<proteinExistence type="predicted"/>
<dbReference type="Pfam" id="PF00646">
    <property type="entry name" value="F-box"/>
    <property type="match status" value="1"/>
</dbReference>
<protein>
    <recommendedName>
        <fullName evidence="1">F-box domain-containing protein</fullName>
    </recommendedName>
</protein>
<dbReference type="AlphaFoldDB" id="A0A9P4HWP5"/>